<dbReference type="STRING" id="67767.A0A0J7L4G1"/>
<dbReference type="Proteomes" id="UP000036403">
    <property type="component" value="Unassembled WGS sequence"/>
</dbReference>
<comment type="caution">
    <text evidence="2">The sequence shown here is derived from an EMBL/GenBank/DDBJ whole genome shotgun (WGS) entry which is preliminary data.</text>
</comment>
<feature type="compositionally biased region" description="Polar residues" evidence="1">
    <location>
        <begin position="380"/>
        <end position="389"/>
    </location>
</feature>
<dbReference type="PaxDb" id="67767-A0A0J7L4G1"/>
<feature type="region of interest" description="Disordered" evidence="1">
    <location>
        <begin position="1"/>
        <end position="37"/>
    </location>
</feature>
<accession>A0A0J7L4G1</accession>
<dbReference type="AlphaFoldDB" id="A0A0J7L4G1"/>
<feature type="region of interest" description="Disordered" evidence="1">
    <location>
        <begin position="425"/>
        <end position="450"/>
    </location>
</feature>
<feature type="region of interest" description="Disordered" evidence="1">
    <location>
        <begin position="195"/>
        <end position="222"/>
    </location>
</feature>
<feature type="compositionally biased region" description="Basic residues" evidence="1">
    <location>
        <begin position="1"/>
        <end position="13"/>
    </location>
</feature>
<evidence type="ECO:0000313" key="3">
    <source>
        <dbReference type="Proteomes" id="UP000036403"/>
    </source>
</evidence>
<name>A0A0J7L4G1_LASNI</name>
<feature type="region of interest" description="Disordered" evidence="1">
    <location>
        <begin position="294"/>
        <end position="409"/>
    </location>
</feature>
<feature type="compositionally biased region" description="Low complexity" evidence="1">
    <location>
        <begin position="334"/>
        <end position="353"/>
    </location>
</feature>
<evidence type="ECO:0000313" key="2">
    <source>
        <dbReference type="EMBL" id="KMQ97433.1"/>
    </source>
</evidence>
<keyword evidence="3" id="KW-1185">Reference proteome</keyword>
<evidence type="ECO:0000256" key="1">
    <source>
        <dbReference type="SAM" id="MobiDB-lite"/>
    </source>
</evidence>
<feature type="region of interest" description="Disordered" evidence="1">
    <location>
        <begin position="246"/>
        <end position="266"/>
    </location>
</feature>
<protein>
    <submittedName>
        <fullName evidence="2">Adam 11</fullName>
    </submittedName>
</protein>
<feature type="compositionally biased region" description="Pro residues" evidence="1">
    <location>
        <begin position="318"/>
        <end position="333"/>
    </location>
</feature>
<organism evidence="2 3">
    <name type="scientific">Lasius niger</name>
    <name type="common">Black garden ant</name>
    <dbReference type="NCBI Taxonomy" id="67767"/>
    <lineage>
        <taxon>Eukaryota</taxon>
        <taxon>Metazoa</taxon>
        <taxon>Ecdysozoa</taxon>
        <taxon>Arthropoda</taxon>
        <taxon>Hexapoda</taxon>
        <taxon>Insecta</taxon>
        <taxon>Pterygota</taxon>
        <taxon>Neoptera</taxon>
        <taxon>Endopterygota</taxon>
        <taxon>Hymenoptera</taxon>
        <taxon>Apocrita</taxon>
        <taxon>Aculeata</taxon>
        <taxon>Formicoidea</taxon>
        <taxon>Formicidae</taxon>
        <taxon>Formicinae</taxon>
        <taxon>Lasius</taxon>
        <taxon>Lasius</taxon>
    </lineage>
</organism>
<sequence length="450" mass="50113">MRNRRISRRRKSTVQKYDPPYSKKPQQKSYSGVSGNHHAEAAALDTVNKILTFGRMPHYREHKPQPKRHGVEEEDNGTGAEEVVSFIDLPPNNLTKLPEKGILKKHGYGIVMPDSCNTTSGRNDSRYPVKRLGPGGAIEHVERTLNQLNGYHEDIIEVLKNAASRRELAGTPSGSSNLLDEDALRKSLAECGYPDVYRKDTDGQDNGIDNGQEEEEEDDVELQPPCGTIRIRTLEDLIRQLEHRATTRPYMTGQMSPSGSEEIRISEGDPDRHYRIDSSVCSESSQGDAFIQAQQQVARWTSEDGGGGGGGGVQHRPPQQPPPPPAMPMPMPLPVQQQQQQQQQHQLPVEQLPIKQRGYYPSPPQTENSPDAGNNAEVESAQSQQQTLSDVRGIDVNHLPNINKRPLDDNFSLDCNIMNNGSPKELITNNTSDNENTALLPPTHFPEYKH</sequence>
<feature type="compositionally biased region" description="Gly residues" evidence="1">
    <location>
        <begin position="304"/>
        <end position="313"/>
    </location>
</feature>
<reference evidence="2 3" key="1">
    <citation type="submission" date="2015-04" db="EMBL/GenBank/DDBJ databases">
        <title>Lasius niger genome sequencing.</title>
        <authorList>
            <person name="Konorov E.A."/>
            <person name="Nikitin M.A."/>
            <person name="Kirill M.V."/>
            <person name="Chang P."/>
        </authorList>
    </citation>
    <scope>NUCLEOTIDE SEQUENCE [LARGE SCALE GENOMIC DNA]</scope>
    <source>
        <tissue evidence="2">Whole</tissue>
    </source>
</reference>
<feature type="compositionally biased region" description="Acidic residues" evidence="1">
    <location>
        <begin position="211"/>
        <end position="221"/>
    </location>
</feature>
<proteinExistence type="predicted"/>
<dbReference type="EMBL" id="LBMM01000812">
    <property type="protein sequence ID" value="KMQ97433.1"/>
    <property type="molecule type" value="Genomic_DNA"/>
</dbReference>
<feature type="compositionally biased region" description="Polar residues" evidence="1">
    <location>
        <begin position="425"/>
        <end position="437"/>
    </location>
</feature>
<dbReference type="OrthoDB" id="7635505at2759"/>
<gene>
    <name evidence="2" type="ORF">RF55_2226</name>
</gene>